<keyword evidence="3" id="KW-0813">Transport</keyword>
<accession>A0ABY2U693</accession>
<comment type="subcellular location">
    <subcellularLocation>
        <location evidence="1">Cell outer membrane</location>
        <topology evidence="1">Multi-pass membrane protein</topology>
    </subcellularLocation>
</comment>
<name>A0ABY2U693_9PSED</name>
<sequence>MGLTMFLPVRFRPRAFGGLAMPWANESRPWALFLFIAVLLGGQLQAWAQDVPTATPVTPSQLDESIIFDSQMLMQGASGMAIDTTRFEQPDRNVPGTYRLDILINGQWRAIQEVELRAVAGLADAQPCYSAELLMRVGIDLERSRRGRGSDQQSAVVPQGLTCDKLERFVPGAAISVDLPEQKLHITVAQYYLQRPATSTYVDPSSWDSGVTAGLLNYDANLFSAQSQGRRDTHAYSGLNMGLNLGGIRLRHNASLTWSPTLGGRYQRGYAYGQVDLTGWKSQLLFGESTTSGELFDAVSFRGVQLESDDRMLPDTQRYYAPVVRGTATSNAKVSIYQRGYLVYETTVAPGSFEIADLQAASFGGDLRVTVTEADGREHGFVVPFATTVQLLRPGSTRYSLVAGQLVDPGLHGRPPLVLQGTLQRGLDNNLTGYGGTALTPGYVSGLAGMALNTRFGGFAADLTAASTELPAGQTQQGSSLRLSYSKNLPNSRTNFSLLAYRYSTSGYLGLHDAVALQDRMRNESGRATDFARVRARFDANISQGLGTDGGNVYLNTSSSQYWQQAGRTLSFSMGYSNQWRGNFYSIAAQRSHSASPGGLRHARDQDDTQLTFTLSIPLGRDGHGGAVINSYASHDRRSGRQMSTGISGAFNERGDASYAVSVAHADRQRGASSNASVNYRLPQGAFGASLSQGPDYHQQSLSASGAVVLHPGGVTLAQTLGETVGVVKARDAEGARVGYAGSSIGKDGYAIITSLSPYQLNQVDVDPQGVPNDVELQVSSRSVAPRAGAVVMLDFPTRRSRPLLIDSQRSNGQRLPFAASAIDVQSGQVIGAVGQGSRLVVRSDKSRGSIRVEWGSDADQQCQVDYALPERHAREGSAFELLNLVCHDIDARPAGKERGL</sequence>
<dbReference type="Pfam" id="PF13953">
    <property type="entry name" value="PapC_C"/>
    <property type="match status" value="1"/>
</dbReference>
<evidence type="ECO:0000313" key="11">
    <source>
        <dbReference type="EMBL" id="TLG91654.1"/>
    </source>
</evidence>
<keyword evidence="7" id="KW-0472">Membrane</keyword>
<dbReference type="InterPro" id="IPR042186">
    <property type="entry name" value="FimD_plug_dom"/>
</dbReference>
<proteinExistence type="inferred from homology"/>
<dbReference type="SUPFAM" id="SSF141729">
    <property type="entry name" value="FimD N-terminal domain-like"/>
    <property type="match status" value="1"/>
</dbReference>
<comment type="similarity">
    <text evidence="2">Belongs to the fimbrial export usher family.</text>
</comment>
<keyword evidence="6" id="KW-0732">Signal</keyword>
<evidence type="ECO:0000259" key="10">
    <source>
        <dbReference type="Pfam" id="PF13954"/>
    </source>
</evidence>
<comment type="caution">
    <text evidence="11">The sequence shown here is derived from an EMBL/GenBank/DDBJ whole genome shotgun (WGS) entry which is preliminary data.</text>
</comment>
<dbReference type="Gene3D" id="2.60.40.3110">
    <property type="match status" value="1"/>
</dbReference>
<reference evidence="11 12" key="1">
    <citation type="submission" date="2019-05" db="EMBL/GenBank/DDBJ databases">
        <title>Pseudomonas edaphica sp. nov., isolated from rhizospheric soil of Cistus ladanifer L. in Spain.</title>
        <authorList>
            <person name="Peix A."/>
        </authorList>
    </citation>
    <scope>NUCLEOTIDE SEQUENCE [LARGE SCALE GENOMIC DNA]</scope>
    <source>
        <strain evidence="11 12">RD25</strain>
    </source>
</reference>
<evidence type="ECO:0000313" key="12">
    <source>
        <dbReference type="Proteomes" id="UP000304941"/>
    </source>
</evidence>
<keyword evidence="5" id="KW-0812">Transmembrane</keyword>
<dbReference type="EMBL" id="VBVZ01000149">
    <property type="protein sequence ID" value="TLG91654.1"/>
    <property type="molecule type" value="Genomic_DNA"/>
</dbReference>
<dbReference type="Pfam" id="PF13954">
    <property type="entry name" value="PapC_N"/>
    <property type="match status" value="1"/>
</dbReference>
<evidence type="ECO:0000256" key="6">
    <source>
        <dbReference type="ARBA" id="ARBA00022729"/>
    </source>
</evidence>
<dbReference type="Gene3D" id="2.60.40.2610">
    <property type="entry name" value="Outer membrane usher protein FimD, plug domain"/>
    <property type="match status" value="1"/>
</dbReference>
<keyword evidence="4" id="KW-1134">Transmembrane beta strand</keyword>
<evidence type="ECO:0000256" key="4">
    <source>
        <dbReference type="ARBA" id="ARBA00022452"/>
    </source>
</evidence>
<dbReference type="InterPro" id="IPR025949">
    <property type="entry name" value="PapC-like_C"/>
</dbReference>
<dbReference type="Proteomes" id="UP000304941">
    <property type="component" value="Unassembled WGS sequence"/>
</dbReference>
<evidence type="ECO:0000259" key="9">
    <source>
        <dbReference type="Pfam" id="PF13953"/>
    </source>
</evidence>
<evidence type="ECO:0000256" key="2">
    <source>
        <dbReference type="ARBA" id="ARBA00008064"/>
    </source>
</evidence>
<dbReference type="PANTHER" id="PTHR30451">
    <property type="entry name" value="OUTER MEMBRANE USHER PROTEIN"/>
    <property type="match status" value="1"/>
</dbReference>
<dbReference type="Gene3D" id="2.60.40.2070">
    <property type="match status" value="1"/>
</dbReference>
<gene>
    <name evidence="11" type="ORF">FEM54_12145</name>
</gene>
<evidence type="ECO:0000256" key="7">
    <source>
        <dbReference type="ARBA" id="ARBA00023136"/>
    </source>
</evidence>
<dbReference type="InterPro" id="IPR043142">
    <property type="entry name" value="PapC-like_C_sf"/>
</dbReference>
<keyword evidence="8" id="KW-0998">Cell outer membrane</keyword>
<feature type="domain" description="PapC N-terminal" evidence="10">
    <location>
        <begin position="68"/>
        <end position="221"/>
    </location>
</feature>
<keyword evidence="12" id="KW-1185">Reference proteome</keyword>
<dbReference type="Gene3D" id="3.10.20.410">
    <property type="match status" value="1"/>
</dbReference>
<evidence type="ECO:0000256" key="8">
    <source>
        <dbReference type="ARBA" id="ARBA00023237"/>
    </source>
</evidence>
<dbReference type="PANTHER" id="PTHR30451:SF20">
    <property type="entry name" value="FIMBRIAE USHER"/>
    <property type="match status" value="1"/>
</dbReference>
<dbReference type="InterPro" id="IPR037224">
    <property type="entry name" value="PapC_N_sf"/>
</dbReference>
<dbReference type="InterPro" id="IPR025885">
    <property type="entry name" value="PapC_N"/>
</dbReference>
<evidence type="ECO:0000256" key="5">
    <source>
        <dbReference type="ARBA" id="ARBA00022692"/>
    </source>
</evidence>
<dbReference type="Pfam" id="PF00577">
    <property type="entry name" value="Usher"/>
    <property type="match status" value="1"/>
</dbReference>
<evidence type="ECO:0000256" key="1">
    <source>
        <dbReference type="ARBA" id="ARBA00004571"/>
    </source>
</evidence>
<feature type="domain" description="PapC-like C-terminal" evidence="9">
    <location>
        <begin position="805"/>
        <end position="871"/>
    </location>
</feature>
<organism evidence="11 12">
    <name type="scientific">Pseudomonas edaphica</name>
    <dbReference type="NCBI Taxonomy" id="2006980"/>
    <lineage>
        <taxon>Bacteria</taxon>
        <taxon>Pseudomonadati</taxon>
        <taxon>Pseudomonadota</taxon>
        <taxon>Gammaproteobacteria</taxon>
        <taxon>Pseudomonadales</taxon>
        <taxon>Pseudomonadaceae</taxon>
        <taxon>Pseudomonas</taxon>
    </lineage>
</organism>
<protein>
    <submittedName>
        <fullName evidence="11">Fimbrial biogenesis outer membrane usher protein</fullName>
    </submittedName>
</protein>
<dbReference type="InterPro" id="IPR000015">
    <property type="entry name" value="Fimb_usher"/>
</dbReference>
<evidence type="ECO:0000256" key="3">
    <source>
        <dbReference type="ARBA" id="ARBA00022448"/>
    </source>
</evidence>